<accession>A0AC59ZX78</accession>
<organism evidence="1 2">
    <name type="scientific">Rangifer tarandus platyrhynchus</name>
    <name type="common">Svalbard reindeer</name>
    <dbReference type="NCBI Taxonomy" id="3082113"/>
    <lineage>
        <taxon>Eukaryota</taxon>
        <taxon>Metazoa</taxon>
        <taxon>Chordata</taxon>
        <taxon>Craniata</taxon>
        <taxon>Vertebrata</taxon>
        <taxon>Euteleostomi</taxon>
        <taxon>Mammalia</taxon>
        <taxon>Eutheria</taxon>
        <taxon>Laurasiatheria</taxon>
        <taxon>Artiodactyla</taxon>
        <taxon>Ruminantia</taxon>
        <taxon>Pecora</taxon>
        <taxon>Cervidae</taxon>
        <taxon>Odocoileinae</taxon>
        <taxon>Rangifer</taxon>
    </lineage>
</organism>
<evidence type="ECO:0000313" key="2">
    <source>
        <dbReference type="Proteomes" id="UP001162501"/>
    </source>
</evidence>
<proteinExistence type="predicted"/>
<gene>
    <name evidence="1" type="ORF">MRATA1EN22A_LOCUS24224</name>
</gene>
<dbReference type="EMBL" id="OX596089">
    <property type="protein sequence ID" value="CAN0527251.1"/>
    <property type="molecule type" value="Genomic_DNA"/>
</dbReference>
<protein>
    <submittedName>
        <fullName evidence="1">Uncharacterized protein</fullName>
    </submittedName>
</protein>
<reference evidence="1" key="2">
    <citation type="submission" date="2025-03" db="EMBL/GenBank/DDBJ databases">
        <authorList>
            <consortium name="ELIXIR-Norway"/>
            <consortium name="Elixir Norway"/>
        </authorList>
    </citation>
    <scope>NUCLEOTIDE SEQUENCE</scope>
</reference>
<reference evidence="1" key="1">
    <citation type="submission" date="2023-05" db="EMBL/GenBank/DDBJ databases">
        <authorList>
            <consortium name="ELIXIR-Norway"/>
        </authorList>
    </citation>
    <scope>NUCLEOTIDE SEQUENCE</scope>
</reference>
<evidence type="ECO:0000313" key="1">
    <source>
        <dbReference type="EMBL" id="CAN0527251.1"/>
    </source>
</evidence>
<dbReference type="Proteomes" id="UP001162501">
    <property type="component" value="Chromosome 5"/>
</dbReference>
<name>A0AC59ZX78_RANTA</name>
<sequence>MMWSEAQEEQVRGCLLLAASGGVAGEDEASGVLWLEVESRSSGRGPNSLPRGLPGSLPPHAWHSLSQTLQPHGAPSSLAFQHLSSVEEESASFWFSS</sequence>